<dbReference type="RefSeq" id="WP_146094640.1">
    <property type="nucleotide sequence ID" value="NZ_JAJTZX010000002.1"/>
</dbReference>
<evidence type="ECO:0000313" key="3">
    <source>
        <dbReference type="EMBL" id="MDC8637173.1"/>
    </source>
</evidence>
<reference evidence="3" key="2">
    <citation type="submission" date="2022-08" db="EMBL/GenBank/DDBJ databases">
        <authorList>
            <person name="Iruegas-Bocardo F."/>
            <person name="Weisberg A.J."/>
            <person name="Riutta E.R."/>
            <person name="Kilday K."/>
            <person name="Bonkowski J.C."/>
            <person name="Creswell T."/>
            <person name="Daughtrey M.L."/>
            <person name="Rane K."/>
            <person name="Grunwald N.J."/>
            <person name="Chang J.H."/>
            <person name="Putnam M.L."/>
        </authorList>
    </citation>
    <scope>NUCLEOTIDE SEQUENCE</scope>
    <source>
        <strain evidence="3">22-338</strain>
    </source>
</reference>
<sequence length="99" mass="10072">MRWVVALCAGLAACSTTADPPASPAYVPSPAPARLMQHGFGDDARFAYCRPPDCPVVTPKSLPGARTPAAPLPADPAADTAAATPVATATPRPPVRRSP</sequence>
<feature type="region of interest" description="Disordered" evidence="1">
    <location>
        <begin position="60"/>
        <end position="99"/>
    </location>
</feature>
<gene>
    <name evidence="3" type="ORF">NY667_04960</name>
</gene>
<protein>
    <submittedName>
        <fullName evidence="3">Uncharacterized protein</fullName>
    </submittedName>
</protein>
<dbReference type="AlphaFoldDB" id="A0A9X4BNZ1"/>
<dbReference type="EMBL" id="JANWTP010000009">
    <property type="protein sequence ID" value="MDC8637173.1"/>
    <property type="molecule type" value="Genomic_DNA"/>
</dbReference>
<evidence type="ECO:0000313" key="4">
    <source>
        <dbReference type="Proteomes" id="UP001140230"/>
    </source>
</evidence>
<reference evidence="3" key="1">
    <citation type="journal article" date="2022" name="Phytopathology">
        <title>Whole genome sequencing-based tracing of a 2022 introduction and outbreak of Xanthomonas hortorum pv. pelargonii.</title>
        <authorList>
            <person name="Iruegas Bocardo F."/>
            <person name="Weisberg A.J."/>
            <person name="Riutta E.R."/>
            <person name="Kilday K.B."/>
            <person name="Bonkowski J.C."/>
            <person name="Creswell T.C."/>
            <person name="Daughtrey M."/>
            <person name="Rane K.K."/>
            <person name="Grunwald N.J."/>
            <person name="Chang J.H."/>
            <person name="Putnam M."/>
        </authorList>
    </citation>
    <scope>NUCLEOTIDE SEQUENCE</scope>
    <source>
        <strain evidence="3">22-338</strain>
    </source>
</reference>
<organism evidence="3 4">
    <name type="scientific">Xanthomonas hortorum pv. hederae</name>
    <dbReference type="NCBI Taxonomy" id="453603"/>
    <lineage>
        <taxon>Bacteria</taxon>
        <taxon>Pseudomonadati</taxon>
        <taxon>Pseudomonadota</taxon>
        <taxon>Gammaproteobacteria</taxon>
        <taxon>Lysobacterales</taxon>
        <taxon>Lysobacteraceae</taxon>
        <taxon>Xanthomonas</taxon>
    </lineage>
</organism>
<feature type="signal peptide" evidence="2">
    <location>
        <begin position="1"/>
        <end position="18"/>
    </location>
</feature>
<dbReference type="Proteomes" id="UP001140230">
    <property type="component" value="Unassembled WGS sequence"/>
</dbReference>
<feature type="compositionally biased region" description="Low complexity" evidence="1">
    <location>
        <begin position="75"/>
        <end position="90"/>
    </location>
</feature>
<accession>A0A9X4BNZ1</accession>
<evidence type="ECO:0000256" key="1">
    <source>
        <dbReference type="SAM" id="MobiDB-lite"/>
    </source>
</evidence>
<evidence type="ECO:0000256" key="2">
    <source>
        <dbReference type="SAM" id="SignalP"/>
    </source>
</evidence>
<name>A0A9X4BNZ1_9XANT</name>
<proteinExistence type="predicted"/>
<keyword evidence="2" id="KW-0732">Signal</keyword>
<comment type="caution">
    <text evidence="3">The sequence shown here is derived from an EMBL/GenBank/DDBJ whole genome shotgun (WGS) entry which is preliminary data.</text>
</comment>
<feature type="chain" id="PRO_5040895054" evidence="2">
    <location>
        <begin position="19"/>
        <end position="99"/>
    </location>
</feature>